<dbReference type="EnsemblMetazoa" id="PPA37616.1">
    <property type="protein sequence ID" value="PPA37616.1"/>
    <property type="gene ID" value="WBGene00275985"/>
</dbReference>
<protein>
    <submittedName>
        <fullName evidence="3">Uncharacterized protein</fullName>
    </submittedName>
</protein>
<name>A0A2A6BAT1_PRIPA</name>
<reference evidence="3" key="2">
    <citation type="submission" date="2022-06" db="UniProtKB">
        <authorList>
            <consortium name="EnsemblMetazoa"/>
        </authorList>
    </citation>
    <scope>IDENTIFICATION</scope>
    <source>
        <strain evidence="3">PS312</strain>
    </source>
</reference>
<dbReference type="Proteomes" id="UP000005239">
    <property type="component" value="Unassembled WGS sequence"/>
</dbReference>
<keyword evidence="2" id="KW-1133">Transmembrane helix</keyword>
<feature type="compositionally biased region" description="Basic and acidic residues" evidence="1">
    <location>
        <begin position="11"/>
        <end position="34"/>
    </location>
</feature>
<keyword evidence="4" id="KW-1185">Reference proteome</keyword>
<evidence type="ECO:0000313" key="3">
    <source>
        <dbReference type="EnsemblMetazoa" id="PPA37616.1"/>
    </source>
</evidence>
<dbReference type="AlphaFoldDB" id="A0A2A6BAT1"/>
<feature type="transmembrane region" description="Helical" evidence="2">
    <location>
        <begin position="40"/>
        <end position="67"/>
    </location>
</feature>
<feature type="compositionally biased region" description="Basic and acidic residues" evidence="1">
    <location>
        <begin position="154"/>
        <end position="166"/>
    </location>
</feature>
<evidence type="ECO:0000313" key="4">
    <source>
        <dbReference type="Proteomes" id="UP000005239"/>
    </source>
</evidence>
<accession>A0A8R1UPR9</accession>
<feature type="region of interest" description="Disordered" evidence="1">
    <location>
        <begin position="1"/>
        <end position="34"/>
    </location>
</feature>
<reference evidence="4" key="1">
    <citation type="journal article" date="2008" name="Nat. Genet.">
        <title>The Pristionchus pacificus genome provides a unique perspective on nematode lifestyle and parasitism.</title>
        <authorList>
            <person name="Dieterich C."/>
            <person name="Clifton S.W."/>
            <person name="Schuster L.N."/>
            <person name="Chinwalla A."/>
            <person name="Delehaunty K."/>
            <person name="Dinkelacker I."/>
            <person name="Fulton L."/>
            <person name="Fulton R."/>
            <person name="Godfrey J."/>
            <person name="Minx P."/>
            <person name="Mitreva M."/>
            <person name="Roeseler W."/>
            <person name="Tian H."/>
            <person name="Witte H."/>
            <person name="Yang S.P."/>
            <person name="Wilson R.K."/>
            <person name="Sommer R.J."/>
        </authorList>
    </citation>
    <scope>NUCLEOTIDE SEQUENCE [LARGE SCALE GENOMIC DNA]</scope>
    <source>
        <strain evidence="4">PS312</strain>
    </source>
</reference>
<feature type="region of interest" description="Disordered" evidence="1">
    <location>
        <begin position="74"/>
        <end position="166"/>
    </location>
</feature>
<gene>
    <name evidence="3" type="primary">WBGene00275985</name>
</gene>
<sequence>MTECNNTPDKCYPERSTRRVGGRDAVSDRRESARVEESQVLLLTAAVITPITVLLLFPVICACLSLCMTNKKKKQDLNGHSQSMSKAGTPGANDKSMKTAIEGGGQSDAGSNENMGVSGRISIHGPVHESKESAEQIEGEVKVPSAESVNMEKAAPDKVVVSKEKA</sequence>
<keyword evidence="2" id="KW-0812">Transmembrane</keyword>
<keyword evidence="2" id="KW-0472">Membrane</keyword>
<proteinExistence type="predicted"/>
<evidence type="ECO:0000256" key="1">
    <source>
        <dbReference type="SAM" id="MobiDB-lite"/>
    </source>
</evidence>
<evidence type="ECO:0000256" key="2">
    <source>
        <dbReference type="SAM" id="Phobius"/>
    </source>
</evidence>
<accession>A0A2A6BAT1</accession>
<organism evidence="3 4">
    <name type="scientific">Pristionchus pacificus</name>
    <name type="common">Parasitic nematode worm</name>
    <dbReference type="NCBI Taxonomy" id="54126"/>
    <lineage>
        <taxon>Eukaryota</taxon>
        <taxon>Metazoa</taxon>
        <taxon>Ecdysozoa</taxon>
        <taxon>Nematoda</taxon>
        <taxon>Chromadorea</taxon>
        <taxon>Rhabditida</taxon>
        <taxon>Rhabditina</taxon>
        <taxon>Diplogasteromorpha</taxon>
        <taxon>Diplogasteroidea</taxon>
        <taxon>Neodiplogasteridae</taxon>
        <taxon>Pristionchus</taxon>
    </lineage>
</organism>